<keyword evidence="1 3" id="KW-0812">Transmembrane</keyword>
<feature type="transmembrane region" description="Helical" evidence="1">
    <location>
        <begin position="67"/>
        <end position="91"/>
    </location>
</feature>
<keyword evidence="4" id="KW-1185">Reference proteome</keyword>
<feature type="chain" id="PRO_5004903609" evidence="2">
    <location>
        <begin position="19"/>
        <end position="129"/>
    </location>
</feature>
<dbReference type="GeneID" id="24436847"/>
<dbReference type="RefSeq" id="XP_012651166.1">
    <property type="nucleotide sequence ID" value="XM_012795712.1"/>
</dbReference>
<keyword evidence="1" id="KW-1133">Transmembrane helix</keyword>
<evidence type="ECO:0000256" key="2">
    <source>
        <dbReference type="SAM" id="SignalP"/>
    </source>
</evidence>
<dbReference type="EMBL" id="GG662845">
    <property type="protein sequence ID" value="EWS76382.1"/>
    <property type="molecule type" value="Genomic_DNA"/>
</dbReference>
<evidence type="ECO:0000256" key="1">
    <source>
        <dbReference type="SAM" id="Phobius"/>
    </source>
</evidence>
<dbReference type="InParanoid" id="W7XF10"/>
<keyword evidence="2" id="KW-0732">Signal</keyword>
<protein>
    <submittedName>
        <fullName evidence="3">Transmembrane protein, putative</fullName>
    </submittedName>
</protein>
<proteinExistence type="predicted"/>
<name>W7XF10_TETTS</name>
<dbReference type="KEGG" id="tet:TTHERM_000016579"/>
<dbReference type="Proteomes" id="UP000009168">
    <property type="component" value="Unassembled WGS sequence"/>
</dbReference>
<gene>
    <name evidence="3" type="ORF">TTHERM_000016579</name>
</gene>
<evidence type="ECO:0000313" key="4">
    <source>
        <dbReference type="Proteomes" id="UP000009168"/>
    </source>
</evidence>
<reference evidence="4" key="1">
    <citation type="journal article" date="2006" name="PLoS Biol.">
        <title>Macronuclear genome sequence of the ciliate Tetrahymena thermophila, a model eukaryote.</title>
        <authorList>
            <person name="Eisen J.A."/>
            <person name="Coyne R.S."/>
            <person name="Wu M."/>
            <person name="Wu D."/>
            <person name="Thiagarajan M."/>
            <person name="Wortman J.R."/>
            <person name="Badger J.H."/>
            <person name="Ren Q."/>
            <person name="Amedeo P."/>
            <person name="Jones K.M."/>
            <person name="Tallon L.J."/>
            <person name="Delcher A.L."/>
            <person name="Salzberg S.L."/>
            <person name="Silva J.C."/>
            <person name="Haas B.J."/>
            <person name="Majoros W.H."/>
            <person name="Farzad M."/>
            <person name="Carlton J.M."/>
            <person name="Smith R.K. Jr."/>
            <person name="Garg J."/>
            <person name="Pearlman R.E."/>
            <person name="Karrer K.M."/>
            <person name="Sun L."/>
            <person name="Manning G."/>
            <person name="Elde N.C."/>
            <person name="Turkewitz A.P."/>
            <person name="Asai D.J."/>
            <person name="Wilkes D.E."/>
            <person name="Wang Y."/>
            <person name="Cai H."/>
            <person name="Collins K."/>
            <person name="Stewart B.A."/>
            <person name="Lee S.R."/>
            <person name="Wilamowska K."/>
            <person name="Weinberg Z."/>
            <person name="Ruzzo W.L."/>
            <person name="Wloga D."/>
            <person name="Gaertig J."/>
            <person name="Frankel J."/>
            <person name="Tsao C.-C."/>
            <person name="Gorovsky M.A."/>
            <person name="Keeling P.J."/>
            <person name="Waller R.F."/>
            <person name="Patron N.J."/>
            <person name="Cherry J.M."/>
            <person name="Stover N.A."/>
            <person name="Krieger C.J."/>
            <person name="del Toro C."/>
            <person name="Ryder H.F."/>
            <person name="Williamson S.C."/>
            <person name="Barbeau R.A."/>
            <person name="Hamilton E.P."/>
            <person name="Orias E."/>
        </authorList>
    </citation>
    <scope>NUCLEOTIDE SEQUENCE [LARGE SCALE GENOMIC DNA]</scope>
    <source>
        <strain evidence="4">SB210</strain>
    </source>
</reference>
<evidence type="ECO:0000313" key="3">
    <source>
        <dbReference type="EMBL" id="EWS76382.1"/>
    </source>
</evidence>
<dbReference type="AlphaFoldDB" id="W7XF10"/>
<accession>W7XF10</accession>
<keyword evidence="1" id="KW-0472">Membrane</keyword>
<feature type="signal peptide" evidence="2">
    <location>
        <begin position="1"/>
        <end position="18"/>
    </location>
</feature>
<sequence length="129" mass="14580">MVLECCKTCSLLLLVTESGNLCLNICFKEQIQDVIAEHKEEKSLLISVCQTKQIVFNTTSQTKKCCLFGLLVLIMGLNSSYVLNITLEILLHQQKTGQQRVLADKKNVEVNQQNLCFAYLKINNVPQMT</sequence>
<organism evidence="3 4">
    <name type="scientific">Tetrahymena thermophila (strain SB210)</name>
    <dbReference type="NCBI Taxonomy" id="312017"/>
    <lineage>
        <taxon>Eukaryota</taxon>
        <taxon>Sar</taxon>
        <taxon>Alveolata</taxon>
        <taxon>Ciliophora</taxon>
        <taxon>Intramacronucleata</taxon>
        <taxon>Oligohymenophorea</taxon>
        <taxon>Hymenostomatida</taxon>
        <taxon>Tetrahymenina</taxon>
        <taxon>Tetrahymenidae</taxon>
        <taxon>Tetrahymena</taxon>
    </lineage>
</organism>